<evidence type="ECO:0000313" key="2">
    <source>
        <dbReference type="EMBL" id="KXV39457.1"/>
    </source>
</evidence>
<reference evidence="4" key="3">
    <citation type="journal article" date="2019" name="Int. J. Syst. Evol. Microbiol.">
        <title>The Global Catalogue of Microorganisms (GCM) 10K type strain sequencing project: providing services to taxonomists for standard genome sequencing and annotation.</title>
        <authorList>
            <consortium name="The Broad Institute Genomics Platform"/>
            <consortium name="The Broad Institute Genome Sequencing Center for Infectious Disease"/>
            <person name="Wu L."/>
            <person name="Ma J."/>
        </authorList>
    </citation>
    <scope>NUCLEOTIDE SEQUENCE [LARGE SCALE GENOMIC DNA]</scope>
    <source>
        <strain evidence="4">NBRC 3250</strain>
    </source>
</reference>
<protein>
    <submittedName>
        <fullName evidence="2">Uncharacterized protein</fullName>
    </submittedName>
</protein>
<evidence type="ECO:0000313" key="4">
    <source>
        <dbReference type="Proteomes" id="UP001156672"/>
    </source>
</evidence>
<gene>
    <name evidence="2" type="ORF">AD941_05015</name>
    <name evidence="1" type="ORF">GCM10007866_17920</name>
</gene>
<dbReference type="Proteomes" id="UP000075682">
    <property type="component" value="Unassembled WGS sequence"/>
</dbReference>
<sequence>MSQLASDPALTQTSVQATDLLVFLRPVLNAQGTVTGYAPCNITANNFAVSAVALGLLQLGQTLPTTAPEGGGLWMDGGAFAYSTMSGATSGVPLSPQATAASLAALLAAIPAMGAGTNFDGFQNNAGVVTQVDDGK</sequence>
<name>A0AAW3QXY3_9PROT</name>
<evidence type="ECO:0000313" key="3">
    <source>
        <dbReference type="Proteomes" id="UP000075682"/>
    </source>
</evidence>
<proteinExistence type="predicted"/>
<reference evidence="1" key="1">
    <citation type="journal article" date="2014" name="Int. J. Syst. Evol. Microbiol.">
        <title>Complete genome of a new Firmicutes species belonging to the dominant human colonic microbiota ('Ruminococcus bicirculans') reveals two chromosomes and a selective capacity to utilize plant glucans.</title>
        <authorList>
            <consortium name="NISC Comparative Sequencing Program"/>
            <person name="Wegmann U."/>
            <person name="Louis P."/>
            <person name="Goesmann A."/>
            <person name="Henrissat B."/>
            <person name="Duncan S.H."/>
            <person name="Flint H.J."/>
        </authorList>
    </citation>
    <scope>NUCLEOTIDE SEQUENCE</scope>
    <source>
        <strain evidence="1">NBRC 3250</strain>
    </source>
</reference>
<dbReference type="Proteomes" id="UP001156672">
    <property type="component" value="Unassembled WGS sequence"/>
</dbReference>
<dbReference type="EMBL" id="LHZN01000118">
    <property type="protein sequence ID" value="KXV39457.1"/>
    <property type="molecule type" value="Genomic_DNA"/>
</dbReference>
<organism evidence="2 3">
    <name type="scientific">Gluconobacter albidus</name>
    <dbReference type="NCBI Taxonomy" id="318683"/>
    <lineage>
        <taxon>Bacteria</taxon>
        <taxon>Pseudomonadati</taxon>
        <taxon>Pseudomonadota</taxon>
        <taxon>Alphaproteobacteria</taxon>
        <taxon>Acetobacterales</taxon>
        <taxon>Acetobacteraceae</taxon>
        <taxon>Gluconobacter</taxon>
    </lineage>
</organism>
<evidence type="ECO:0000313" key="1">
    <source>
        <dbReference type="EMBL" id="GLQ69341.1"/>
    </source>
</evidence>
<reference evidence="1" key="4">
    <citation type="submission" date="2023-01" db="EMBL/GenBank/DDBJ databases">
        <title>Draft genome sequence of Gluconobacter albidus strain NBRC 3250.</title>
        <authorList>
            <person name="Sun Q."/>
            <person name="Mori K."/>
        </authorList>
    </citation>
    <scope>NUCLEOTIDE SEQUENCE</scope>
    <source>
        <strain evidence="1">NBRC 3250</strain>
    </source>
</reference>
<reference evidence="2 3" key="2">
    <citation type="submission" date="2015-06" db="EMBL/GenBank/DDBJ databases">
        <title>Improved classification and identification of acetic acid bacteria using matrix-assisted laser desorption/ionization time-of-flight mass spectrometry; Gluconobacter nephelii and Gluconobacter uchimurae are later heterotypic synonyms of Gluconobacter japonicus and Gluconobacter oxydans, respectively.</title>
        <authorList>
            <person name="Li L."/>
            <person name="Cleenwerck I."/>
            <person name="De Vuyst L."/>
            <person name="Vandamme P."/>
        </authorList>
    </citation>
    <scope>NUCLEOTIDE SEQUENCE [LARGE SCALE GENOMIC DNA]</scope>
    <source>
        <strain evidence="2 3">LMG 1356</strain>
    </source>
</reference>
<dbReference type="AlphaFoldDB" id="A0AAW3QXY3"/>
<dbReference type="RefSeq" id="WP_062028781.1">
    <property type="nucleotide sequence ID" value="NZ_BEWL01000010.1"/>
</dbReference>
<comment type="caution">
    <text evidence="2">The sequence shown here is derived from an EMBL/GenBank/DDBJ whole genome shotgun (WGS) entry which is preliminary data.</text>
</comment>
<dbReference type="EMBL" id="BSNW01000017">
    <property type="protein sequence ID" value="GLQ69341.1"/>
    <property type="molecule type" value="Genomic_DNA"/>
</dbReference>
<accession>A0AAW3QXY3</accession>
<keyword evidence="4" id="KW-1185">Reference proteome</keyword>